<dbReference type="EC" id="5.1.3.14" evidence="4"/>
<dbReference type="NCBIfam" id="TIGR00236">
    <property type="entry name" value="wecB"/>
    <property type="match status" value="1"/>
</dbReference>
<dbReference type="EMBL" id="CP002086">
    <property type="protein sequence ID" value="ADJ29586.1"/>
    <property type="molecule type" value="Genomic_DNA"/>
</dbReference>
<comment type="similarity">
    <text evidence="3 5">Belongs to the UDP-N-acetylglucosamine 2-epimerase family.</text>
</comment>
<evidence type="ECO:0000259" key="6">
    <source>
        <dbReference type="Pfam" id="PF02350"/>
    </source>
</evidence>
<name>D8KBD9_NITWC</name>
<dbReference type="STRING" id="105559.Nwat_2833"/>
<dbReference type="Gene3D" id="3.40.50.2000">
    <property type="entry name" value="Glycogen Phosphorylase B"/>
    <property type="match status" value="2"/>
</dbReference>
<sequence length="407" mass="45595">MSMRKCNAVAIMGTRPEGIKIAPVISALRERSDEINTIVISTAQHRQMLDQVLSLFQITPDIDLNVMQPDQTLSNLTAQVIEVIEVTLQKLHPDLLLVQGDTTTAFASSLAAFYRKVPIAHIEAGLRSYDIYNPFPEEANRKLTSVLADIHFAPTSLAAKNLIKEAVPRSKIVITGNTVVDSLKIFLNTPFNIDSSPLAKIPFDNYRVMLVTSHRRESWGEELKNICLALRDLTDRFHDLLVVYPVHMNPNVRKVVMSSLEGVERVHLIEPIDYLTFINLMQRSYIILTDSGGIQEEAPSLNKPLFVLRKLTERPEAFDRGLAKVIGTSTVDIVTSATELLSNFEAYKKMSQGDNPYGDGLASTRIAEAICRWWRGAHPLLESAQEFSTTRPGINYESINHWPESTT</sequence>
<evidence type="ECO:0000256" key="5">
    <source>
        <dbReference type="RuleBase" id="RU003513"/>
    </source>
</evidence>
<keyword evidence="1 5" id="KW-0413">Isomerase</keyword>
<protein>
    <recommendedName>
        <fullName evidence="4">UDP-N-acetylglucosamine 2-epimerase (non-hydrolyzing)</fullName>
        <ecNumber evidence="4">5.1.3.14</ecNumber>
    </recommendedName>
</protein>
<accession>D8KBD9</accession>
<dbReference type="Pfam" id="PF02350">
    <property type="entry name" value="Epimerase_2"/>
    <property type="match status" value="1"/>
</dbReference>
<evidence type="ECO:0000256" key="3">
    <source>
        <dbReference type="ARBA" id="ARBA00038209"/>
    </source>
</evidence>
<dbReference type="Proteomes" id="UP000000393">
    <property type="component" value="Chromosome"/>
</dbReference>
<proteinExistence type="inferred from homology"/>
<dbReference type="PANTHER" id="PTHR43174:SF2">
    <property type="entry name" value="UDP-N-ACETYLGLUCOSAMINE 2-EPIMERASE"/>
    <property type="match status" value="1"/>
</dbReference>
<reference evidence="7 8" key="1">
    <citation type="submission" date="2010-06" db="EMBL/GenBank/DDBJ databases">
        <title>Complete sequence of chromosome of Nitrosococcus watsoni C-113.</title>
        <authorList>
            <consortium name="US DOE Joint Genome Institute"/>
            <person name="Lucas S."/>
            <person name="Copeland A."/>
            <person name="Lapidus A."/>
            <person name="Cheng J.-F."/>
            <person name="Bruce D."/>
            <person name="Goodwin L."/>
            <person name="Pitluck S."/>
            <person name="Malfatti S.A."/>
            <person name="Chain P.S.G."/>
            <person name="Land M."/>
            <person name="Hauser L."/>
            <person name="Kyrpides N."/>
            <person name="Ivanova N."/>
            <person name="Cambell M.A."/>
            <person name="Heidelberg J.F."/>
            <person name="Klotz M.G."/>
            <person name="Woyke T."/>
        </authorList>
    </citation>
    <scope>NUCLEOTIDE SEQUENCE [LARGE SCALE GENOMIC DNA]</scope>
    <source>
        <strain evidence="7 8">C-113</strain>
    </source>
</reference>
<organism evidence="7 8">
    <name type="scientific">Nitrosococcus watsoni (strain C-113)</name>
    <dbReference type="NCBI Taxonomy" id="105559"/>
    <lineage>
        <taxon>Bacteria</taxon>
        <taxon>Pseudomonadati</taxon>
        <taxon>Pseudomonadota</taxon>
        <taxon>Gammaproteobacteria</taxon>
        <taxon>Chromatiales</taxon>
        <taxon>Chromatiaceae</taxon>
        <taxon>Nitrosococcus</taxon>
    </lineage>
</organism>
<dbReference type="RefSeq" id="WP_013221651.1">
    <property type="nucleotide sequence ID" value="NC_014315.1"/>
</dbReference>
<keyword evidence="8" id="KW-1185">Reference proteome</keyword>
<feature type="domain" description="UDP-N-acetylglucosamine 2-epimerase" evidence="6">
    <location>
        <begin position="31"/>
        <end position="370"/>
    </location>
</feature>
<dbReference type="KEGG" id="nwa:Nwat_2833"/>
<evidence type="ECO:0000256" key="4">
    <source>
        <dbReference type="ARBA" id="ARBA00038858"/>
    </source>
</evidence>
<dbReference type="PANTHER" id="PTHR43174">
    <property type="entry name" value="UDP-N-ACETYLGLUCOSAMINE 2-EPIMERASE"/>
    <property type="match status" value="1"/>
</dbReference>
<dbReference type="eggNOG" id="COG0381">
    <property type="taxonomic scope" value="Bacteria"/>
</dbReference>
<dbReference type="GO" id="GO:0008761">
    <property type="term" value="F:UDP-N-acetylglucosamine 2-epimerase activity"/>
    <property type="evidence" value="ECO:0007669"/>
    <property type="project" value="UniProtKB-EC"/>
</dbReference>
<dbReference type="AlphaFoldDB" id="D8KBD9"/>
<dbReference type="HOGENOM" id="CLU_041674_1_0_6"/>
<dbReference type="InterPro" id="IPR003331">
    <property type="entry name" value="UDP_GlcNAc_Epimerase_2_dom"/>
</dbReference>
<evidence type="ECO:0000256" key="1">
    <source>
        <dbReference type="ARBA" id="ARBA00023235"/>
    </source>
</evidence>
<evidence type="ECO:0000256" key="2">
    <source>
        <dbReference type="ARBA" id="ARBA00036080"/>
    </source>
</evidence>
<gene>
    <name evidence="7" type="ordered locus">Nwat_2833</name>
</gene>
<dbReference type="CDD" id="cd03786">
    <property type="entry name" value="GTB_UDP-GlcNAc_2-Epimerase"/>
    <property type="match status" value="1"/>
</dbReference>
<dbReference type="SUPFAM" id="SSF53756">
    <property type="entry name" value="UDP-Glycosyltransferase/glycogen phosphorylase"/>
    <property type="match status" value="1"/>
</dbReference>
<comment type="catalytic activity">
    <reaction evidence="2">
        <text>UDP-N-acetyl-alpha-D-glucosamine = UDP-N-acetyl-alpha-D-mannosamine</text>
        <dbReference type="Rhea" id="RHEA:17213"/>
        <dbReference type="ChEBI" id="CHEBI:57705"/>
        <dbReference type="ChEBI" id="CHEBI:68623"/>
        <dbReference type="EC" id="5.1.3.14"/>
    </reaction>
</comment>
<evidence type="ECO:0000313" key="7">
    <source>
        <dbReference type="EMBL" id="ADJ29586.1"/>
    </source>
</evidence>
<evidence type="ECO:0000313" key="8">
    <source>
        <dbReference type="Proteomes" id="UP000000393"/>
    </source>
</evidence>
<dbReference type="InterPro" id="IPR029767">
    <property type="entry name" value="WecB-like"/>
</dbReference>